<dbReference type="Pfam" id="PF12770">
    <property type="entry name" value="CHAT"/>
    <property type="match status" value="1"/>
</dbReference>
<organism evidence="2">
    <name type="scientific">hydrothermal vent metagenome</name>
    <dbReference type="NCBI Taxonomy" id="652676"/>
    <lineage>
        <taxon>unclassified sequences</taxon>
        <taxon>metagenomes</taxon>
        <taxon>ecological metagenomes</taxon>
    </lineage>
</organism>
<dbReference type="SUPFAM" id="SSF48452">
    <property type="entry name" value="TPR-like"/>
    <property type="match status" value="1"/>
</dbReference>
<proteinExistence type="predicted"/>
<sequence>MTQNNLANAYSDRIKGDRASNLESAISHYNLALEIYTKEKFPARWATTQNSLANAYMKSGKYKKAIECYEDTLEQNQNDLAYESILPSYKREKIEKTQGIWGNLAWAYLSVGDYKSSFVALERGRSREAKLKYNIDKAIASISKDKREKMIEKVKELRVEERYLAIDQHRSTKRYKELSSYIQKELEPIFDKDRYDANTTIKDIERLPISYAIVAPLMSEYGNAIFIIKGGSKTIDRDSIVDSALSYDDTAKLAKKFLNDVYVAGEVNSIDEIIERLSDTVAKDISDRLASLSVDHILYLPSPYLSYLPLGSCRCEDTLLMQRYEFITLSNLYNLHISKERRAIQKDSKLLAIINPTSDLNSTEVEGAVVEDMFSHTRAIRHSEATKSKILKELSKPCDIFYYSGHAYSNITGKREGGFRLKDANLTINDIISSSIDMNSTKLVVLSACQTNMRDISILLESASLADSFLELGSRGVISTLWSVSDDASMLLMGKFFELYRDGNSVAKALASAQIWLKNLNRVDAIAILKRYKKGKSADIADKLNDTIKELEKTEYNDIYNVPYYWAGFVYSARADSI</sequence>
<dbReference type="GO" id="GO:0004056">
    <property type="term" value="F:argininosuccinate lyase activity"/>
    <property type="evidence" value="ECO:0007669"/>
    <property type="project" value="UniProtKB-EC"/>
</dbReference>
<dbReference type="InterPro" id="IPR019734">
    <property type="entry name" value="TPR_rpt"/>
</dbReference>
<dbReference type="EC" id="4.3.2.1" evidence="2"/>
<dbReference type="PANTHER" id="PTHR10098:SF108">
    <property type="entry name" value="TETRATRICOPEPTIDE REPEAT PROTEIN 28"/>
    <property type="match status" value="1"/>
</dbReference>
<dbReference type="InterPro" id="IPR011990">
    <property type="entry name" value="TPR-like_helical_dom_sf"/>
</dbReference>
<dbReference type="Pfam" id="PF00515">
    <property type="entry name" value="TPR_1"/>
    <property type="match status" value="1"/>
</dbReference>
<dbReference type="EMBL" id="FPHC01000044">
    <property type="protein sequence ID" value="SFV57561.1"/>
    <property type="molecule type" value="Genomic_DNA"/>
</dbReference>
<keyword evidence="2" id="KW-0456">Lyase</keyword>
<dbReference type="Gene3D" id="1.25.40.10">
    <property type="entry name" value="Tetratricopeptide repeat domain"/>
    <property type="match status" value="1"/>
</dbReference>
<dbReference type="PANTHER" id="PTHR10098">
    <property type="entry name" value="RAPSYN-RELATED"/>
    <property type="match status" value="1"/>
</dbReference>
<dbReference type="PROSITE" id="PS50005">
    <property type="entry name" value="TPR"/>
    <property type="match status" value="1"/>
</dbReference>
<feature type="domain" description="CHAT" evidence="1">
    <location>
        <begin position="273"/>
        <end position="571"/>
    </location>
</feature>
<gene>
    <name evidence="2" type="ORF">MNB_SV-6-1721</name>
</gene>
<reference evidence="2" key="1">
    <citation type="submission" date="2016-10" db="EMBL/GenBank/DDBJ databases">
        <authorList>
            <person name="de Groot N.N."/>
        </authorList>
    </citation>
    <scope>NUCLEOTIDE SEQUENCE</scope>
</reference>
<name>A0A1W1BVS8_9ZZZZ</name>
<evidence type="ECO:0000313" key="2">
    <source>
        <dbReference type="EMBL" id="SFV57561.1"/>
    </source>
</evidence>
<protein>
    <submittedName>
        <fullName evidence="2">Argininosuccinate lyase</fullName>
        <ecNumber evidence="2">4.3.2.1</ecNumber>
    </submittedName>
</protein>
<accession>A0A1W1BVS8</accession>
<evidence type="ECO:0000259" key="1">
    <source>
        <dbReference type="Pfam" id="PF12770"/>
    </source>
</evidence>
<dbReference type="InterPro" id="IPR024983">
    <property type="entry name" value="CHAT_dom"/>
</dbReference>
<dbReference type="SMART" id="SM00028">
    <property type="entry name" value="TPR"/>
    <property type="match status" value="2"/>
</dbReference>
<dbReference type="AlphaFoldDB" id="A0A1W1BVS8"/>